<feature type="transmembrane region" description="Helical" evidence="1">
    <location>
        <begin position="75"/>
        <end position="100"/>
    </location>
</feature>
<evidence type="ECO:0000313" key="2">
    <source>
        <dbReference type="EMBL" id="SPW33621.1"/>
    </source>
</evidence>
<comment type="caution">
    <text evidence="2">The sequence shown here is derived from an EMBL/GenBank/DDBJ whole genome shotgun (WGS) entry which is preliminary data.</text>
</comment>
<dbReference type="AlphaFoldDB" id="A0A6H9XQ44"/>
<evidence type="ECO:0000256" key="1">
    <source>
        <dbReference type="SAM" id="Phobius"/>
    </source>
</evidence>
<keyword evidence="1" id="KW-1133">Transmembrane helix</keyword>
<organism evidence="2 3">
    <name type="scientific">Corynebacterium matruchotii</name>
    <dbReference type="NCBI Taxonomy" id="43768"/>
    <lineage>
        <taxon>Bacteria</taxon>
        <taxon>Bacillati</taxon>
        <taxon>Actinomycetota</taxon>
        <taxon>Actinomycetes</taxon>
        <taxon>Mycobacteriales</taxon>
        <taxon>Corynebacteriaceae</taxon>
        <taxon>Corynebacterium</taxon>
    </lineage>
</organism>
<feature type="transmembrane region" description="Helical" evidence="1">
    <location>
        <begin position="233"/>
        <end position="257"/>
    </location>
</feature>
<proteinExistence type="predicted"/>
<feature type="transmembrane region" description="Helical" evidence="1">
    <location>
        <begin position="16"/>
        <end position="34"/>
    </location>
</feature>
<gene>
    <name evidence="2" type="ORF">NCTC10254_02403</name>
</gene>
<evidence type="ECO:0000313" key="3">
    <source>
        <dbReference type="Proteomes" id="UP000249886"/>
    </source>
</evidence>
<feature type="transmembrane region" description="Helical" evidence="1">
    <location>
        <begin position="112"/>
        <end position="130"/>
    </location>
</feature>
<keyword evidence="1" id="KW-0472">Membrane</keyword>
<protein>
    <submittedName>
        <fullName evidence="2">Uncharacterized protein</fullName>
    </submittedName>
</protein>
<dbReference type="Proteomes" id="UP000249886">
    <property type="component" value="Unassembled WGS sequence"/>
</dbReference>
<name>A0A6H9XQ44_9CORY</name>
<keyword evidence="1" id="KW-0812">Transmembrane</keyword>
<accession>A0A6H9XQ44</accession>
<feature type="transmembrane region" description="Helical" evidence="1">
    <location>
        <begin position="316"/>
        <end position="336"/>
    </location>
</feature>
<feature type="transmembrane region" description="Helical" evidence="1">
    <location>
        <begin position="203"/>
        <end position="221"/>
    </location>
</feature>
<feature type="transmembrane region" description="Helical" evidence="1">
    <location>
        <begin position="158"/>
        <end position="182"/>
    </location>
</feature>
<reference evidence="2 3" key="1">
    <citation type="submission" date="2018-06" db="EMBL/GenBank/DDBJ databases">
        <authorList>
            <consortium name="Pathogen Informatics"/>
            <person name="Doyle S."/>
        </authorList>
    </citation>
    <scope>NUCLEOTIDE SEQUENCE [LARGE SCALE GENOMIC DNA]</scope>
    <source>
        <strain evidence="2 3">NCTC10254</strain>
    </source>
</reference>
<dbReference type="GeneID" id="84574603"/>
<feature type="transmembrane region" description="Helical" evidence="1">
    <location>
        <begin position="278"/>
        <end position="296"/>
    </location>
</feature>
<dbReference type="EMBL" id="UARK01000034">
    <property type="protein sequence ID" value="SPW33621.1"/>
    <property type="molecule type" value="Genomic_DNA"/>
</dbReference>
<sequence length="338" mass="37951">MNKKHKSYHFSEINKFFHYVGVGSFIALLLGYFLLDKIINTGTRFFLCWTCVGILTVIVGIYFRIISGLGGVVTFVYMVATPLILVIIIVQSLFITYLFTTYRPSPDQMSRIYTLSWVLVLAVIHTIWALSESNDNDKSTHPLYGPISKFFGTDVSEFSALVLILSALSTIALWITIALFLVGKGNGNTMDANTKFFFQWTGMSMLTLITSIGLVNIVSHIRKRTFKPTDAVMGILVCAIYPLSTPFFAVFIIQGLAMTYLFANMHHPDPDQMSQIHILSWILFATATSMFYGATYKFLSEDLNTDNRPHKFPRPIAIISTLSTIGLWIAIAVLMAKQ</sequence>
<feature type="transmembrane region" description="Helical" evidence="1">
    <location>
        <begin position="46"/>
        <end position="63"/>
    </location>
</feature>
<dbReference type="RefSeq" id="WP_005526037.1">
    <property type="nucleotide sequence ID" value="NZ_CP050134.2"/>
</dbReference>